<proteinExistence type="predicted"/>
<keyword evidence="1" id="KW-0732">Signal</keyword>
<dbReference type="PATRIC" id="fig|429727.3.peg.1416"/>
<accession>A0A0F5FM34</accession>
<feature type="chain" id="PRO_5002486513" description="Outer membrane protein beta-barrel domain-containing protein" evidence="1">
    <location>
        <begin position="23"/>
        <end position="181"/>
    </location>
</feature>
<dbReference type="AlphaFoldDB" id="A0A0F5FM34"/>
<feature type="signal peptide" evidence="1">
    <location>
        <begin position="1"/>
        <end position="22"/>
    </location>
</feature>
<evidence type="ECO:0000313" key="2">
    <source>
        <dbReference type="EMBL" id="KKB09600.1"/>
    </source>
</evidence>
<keyword evidence="3" id="KW-1185">Reference proteome</keyword>
<reference evidence="2 3" key="1">
    <citation type="submission" date="2015-03" db="EMBL/GenBank/DDBJ databases">
        <authorList>
            <person name="Hassan Y."/>
            <person name="Lepp D."/>
            <person name="Li X.-Z."/>
            <person name="Zhou T."/>
        </authorList>
    </citation>
    <scope>NUCLEOTIDE SEQUENCE [LARGE SCALE GENOMIC DNA]</scope>
    <source>
        <strain evidence="2 3">IPL18</strain>
    </source>
</reference>
<dbReference type="OrthoDB" id="7960449at2"/>
<protein>
    <recommendedName>
        <fullName evidence="4">Outer membrane protein beta-barrel domain-containing protein</fullName>
    </recommendedName>
</protein>
<comment type="caution">
    <text evidence="2">The sequence shown here is derived from an EMBL/GenBank/DDBJ whole genome shotgun (WGS) entry which is preliminary data.</text>
</comment>
<dbReference type="Proteomes" id="UP000033649">
    <property type="component" value="Unassembled WGS sequence"/>
</dbReference>
<organism evidence="2 3">
    <name type="scientific">Devosia chinhatensis</name>
    <dbReference type="NCBI Taxonomy" id="429727"/>
    <lineage>
        <taxon>Bacteria</taxon>
        <taxon>Pseudomonadati</taxon>
        <taxon>Pseudomonadota</taxon>
        <taxon>Alphaproteobacteria</taxon>
        <taxon>Hyphomicrobiales</taxon>
        <taxon>Devosiaceae</taxon>
        <taxon>Devosia</taxon>
    </lineage>
</organism>
<dbReference type="RefSeq" id="WP_046104294.1">
    <property type="nucleotide sequence ID" value="NZ_JZEY01000054.1"/>
</dbReference>
<name>A0A0F5FM34_9HYPH</name>
<dbReference type="STRING" id="429727.VE26_06840"/>
<dbReference type="EMBL" id="JZEY01000054">
    <property type="protein sequence ID" value="KKB09600.1"/>
    <property type="molecule type" value="Genomic_DNA"/>
</dbReference>
<sequence>MSKNLRIAAACLALAAVTPAAAADPITVPISSLAELPISDTDANGWDGFYAGIYSGVQDSTAGGTQFGIGVNAGVEVQFDFYLIGTEVAVQGLSDDGAGETVYGQILGRAGLVVSDDVAVYAAGGYGIDLGPPDEQDILAGGGIELSLTDSVSVRAQYLRSFPTVGDNPKNQFTVGATYSF</sequence>
<gene>
    <name evidence="2" type="ORF">VE26_06840</name>
</gene>
<dbReference type="InterPro" id="IPR011250">
    <property type="entry name" value="OMP/PagP_B-barrel"/>
</dbReference>
<evidence type="ECO:0000313" key="3">
    <source>
        <dbReference type="Proteomes" id="UP000033649"/>
    </source>
</evidence>
<dbReference type="SUPFAM" id="SSF56925">
    <property type="entry name" value="OMPA-like"/>
    <property type="match status" value="1"/>
</dbReference>
<evidence type="ECO:0008006" key="4">
    <source>
        <dbReference type="Google" id="ProtNLM"/>
    </source>
</evidence>
<evidence type="ECO:0000256" key="1">
    <source>
        <dbReference type="SAM" id="SignalP"/>
    </source>
</evidence>